<reference evidence="2" key="2">
    <citation type="submission" date="2024-04" db="EMBL/GenBank/DDBJ databases">
        <authorList>
            <person name="Chen Y."/>
            <person name="Shah S."/>
            <person name="Dougan E. K."/>
            <person name="Thang M."/>
            <person name="Chan C."/>
        </authorList>
    </citation>
    <scope>NUCLEOTIDE SEQUENCE [LARGE SCALE GENOMIC DNA]</scope>
</reference>
<dbReference type="EMBL" id="CAMXCT010001401">
    <property type="protein sequence ID" value="CAI3989741.1"/>
    <property type="molecule type" value="Genomic_DNA"/>
</dbReference>
<protein>
    <submittedName>
        <fullName evidence="3">Amino acid transporter transmembrane domain-containing protein</fullName>
    </submittedName>
</protein>
<dbReference type="OrthoDB" id="443861at2759"/>
<keyword evidence="4" id="KW-1185">Reference proteome</keyword>
<sequence>MEHSKPAAADFCVEVYGQDSRELQDRGFVKGRPAVRTAFQDPKRGWAPQDALFVDDGVRHVESAAENCEVIRVQGNGLSVLELDAIEASPHIWSLLSTQIWCWKSVAIFISIAIHHHFYLSIVISILFSVIPQLFRSTAAAALTKKNARRLHGVGHSDHRSMGPATGEETKAIDLRKAGGSTPMRCRSDPWRALGPARVGHLNLG</sequence>
<comment type="caution">
    <text evidence="1">The sequence shown here is derived from an EMBL/GenBank/DDBJ whole genome shotgun (WGS) entry which is preliminary data.</text>
</comment>
<evidence type="ECO:0000313" key="2">
    <source>
        <dbReference type="EMBL" id="CAL1143116.1"/>
    </source>
</evidence>
<name>A0A9P1CGC4_9DINO</name>
<evidence type="ECO:0000313" key="4">
    <source>
        <dbReference type="Proteomes" id="UP001152797"/>
    </source>
</evidence>
<proteinExistence type="predicted"/>
<accession>A0A9P1CGC4</accession>
<keyword evidence="3" id="KW-0472">Membrane</keyword>
<evidence type="ECO:0000313" key="3">
    <source>
        <dbReference type="EMBL" id="CAL4777053.1"/>
    </source>
</evidence>
<reference evidence="1" key="1">
    <citation type="submission" date="2022-10" db="EMBL/GenBank/DDBJ databases">
        <authorList>
            <person name="Chen Y."/>
            <person name="Dougan E. K."/>
            <person name="Chan C."/>
            <person name="Rhodes N."/>
            <person name="Thang M."/>
        </authorList>
    </citation>
    <scope>NUCLEOTIDE SEQUENCE</scope>
</reference>
<organism evidence="1">
    <name type="scientific">Cladocopium goreaui</name>
    <dbReference type="NCBI Taxonomy" id="2562237"/>
    <lineage>
        <taxon>Eukaryota</taxon>
        <taxon>Sar</taxon>
        <taxon>Alveolata</taxon>
        <taxon>Dinophyceae</taxon>
        <taxon>Suessiales</taxon>
        <taxon>Symbiodiniaceae</taxon>
        <taxon>Cladocopium</taxon>
    </lineage>
</organism>
<dbReference type="EMBL" id="CAMXCT020001401">
    <property type="protein sequence ID" value="CAL1143116.1"/>
    <property type="molecule type" value="Genomic_DNA"/>
</dbReference>
<keyword evidence="3" id="KW-0812">Transmembrane</keyword>
<dbReference type="Proteomes" id="UP001152797">
    <property type="component" value="Unassembled WGS sequence"/>
</dbReference>
<dbReference type="EMBL" id="CAMXCT030001401">
    <property type="protein sequence ID" value="CAL4777053.1"/>
    <property type="molecule type" value="Genomic_DNA"/>
</dbReference>
<evidence type="ECO:0000313" key="1">
    <source>
        <dbReference type="EMBL" id="CAI3989741.1"/>
    </source>
</evidence>
<dbReference type="AlphaFoldDB" id="A0A9P1CGC4"/>
<gene>
    <name evidence="1" type="ORF">C1SCF055_LOCUS16792</name>
</gene>